<keyword evidence="3 8" id="KW-0479">Metal-binding</keyword>
<dbReference type="PANTHER" id="PTHR11002">
    <property type="entry name" value="CARBONIC ANHYDRASE"/>
    <property type="match status" value="1"/>
</dbReference>
<comment type="catalytic activity">
    <reaction evidence="7">
        <text>hydrogencarbonate + H(+) = CO2 + H2O</text>
        <dbReference type="Rhea" id="RHEA:10748"/>
        <dbReference type="ChEBI" id="CHEBI:15377"/>
        <dbReference type="ChEBI" id="CHEBI:15378"/>
        <dbReference type="ChEBI" id="CHEBI:16526"/>
        <dbReference type="ChEBI" id="CHEBI:17544"/>
        <dbReference type="EC" id="4.2.1.1"/>
    </reaction>
</comment>
<dbReference type="InterPro" id="IPR001765">
    <property type="entry name" value="Carbonic_anhydrase"/>
</dbReference>
<organism evidence="9 10">
    <name type="scientific">Oerskovia enterophila</name>
    <dbReference type="NCBI Taxonomy" id="43678"/>
    <lineage>
        <taxon>Bacteria</taxon>
        <taxon>Bacillati</taxon>
        <taxon>Actinomycetota</taxon>
        <taxon>Actinomycetes</taxon>
        <taxon>Micrococcales</taxon>
        <taxon>Cellulomonadaceae</taxon>
        <taxon>Oerskovia</taxon>
    </lineage>
</organism>
<name>A0A163SF33_9CELL</name>
<gene>
    <name evidence="9" type="primary">cynT</name>
    <name evidence="9" type="ORF">OJAG_09880</name>
</gene>
<comment type="similarity">
    <text evidence="1">Belongs to the beta-class carbonic anhydrase family.</text>
</comment>
<evidence type="ECO:0000313" key="9">
    <source>
        <dbReference type="EMBL" id="KZM36353.1"/>
    </source>
</evidence>
<dbReference type="CDD" id="cd03378">
    <property type="entry name" value="beta_CA_cladeC"/>
    <property type="match status" value="1"/>
</dbReference>
<proteinExistence type="inferred from homology"/>
<dbReference type="EMBL" id="LRIE01000054">
    <property type="protein sequence ID" value="KZM36353.1"/>
    <property type="molecule type" value="Genomic_DNA"/>
</dbReference>
<dbReference type="SUPFAM" id="SSF53056">
    <property type="entry name" value="beta-carbonic anhydrase, cab"/>
    <property type="match status" value="1"/>
</dbReference>
<comment type="caution">
    <text evidence="9">The sequence shown here is derived from an EMBL/GenBank/DDBJ whole genome shotgun (WGS) entry which is preliminary data.</text>
</comment>
<dbReference type="GO" id="GO:0008270">
    <property type="term" value="F:zinc ion binding"/>
    <property type="evidence" value="ECO:0007669"/>
    <property type="project" value="InterPro"/>
</dbReference>
<evidence type="ECO:0000256" key="6">
    <source>
        <dbReference type="ARBA" id="ARBA00024993"/>
    </source>
</evidence>
<dbReference type="InterPro" id="IPR036874">
    <property type="entry name" value="Carbonic_anhydrase_sf"/>
</dbReference>
<dbReference type="InterPro" id="IPR015892">
    <property type="entry name" value="Carbonic_anhydrase_CS"/>
</dbReference>
<protein>
    <recommendedName>
        <fullName evidence="2">carbonic anhydrase</fullName>
        <ecNumber evidence="2">4.2.1.1</ecNumber>
    </recommendedName>
</protein>
<feature type="binding site" evidence="8">
    <location>
        <position position="117"/>
    </location>
    <ligand>
        <name>Zn(2+)</name>
        <dbReference type="ChEBI" id="CHEBI:29105"/>
    </ligand>
</feature>
<dbReference type="Pfam" id="PF00484">
    <property type="entry name" value="Pro_CA"/>
    <property type="match status" value="1"/>
</dbReference>
<accession>A0A163SF33</accession>
<dbReference type="PATRIC" id="fig|43678.3.peg.1033"/>
<dbReference type="EC" id="4.2.1.1" evidence="2"/>
<feature type="binding site" evidence="8">
    <location>
        <position position="66"/>
    </location>
    <ligand>
        <name>Zn(2+)</name>
        <dbReference type="ChEBI" id="CHEBI:29105"/>
    </ligand>
</feature>
<dbReference type="OrthoDB" id="9797527at2"/>
<dbReference type="PROSITE" id="PS00704">
    <property type="entry name" value="PROK_CO2_ANHYDRASE_1"/>
    <property type="match status" value="1"/>
</dbReference>
<dbReference type="Proteomes" id="UP000076447">
    <property type="component" value="Unassembled WGS sequence"/>
</dbReference>
<evidence type="ECO:0000256" key="4">
    <source>
        <dbReference type="ARBA" id="ARBA00022833"/>
    </source>
</evidence>
<dbReference type="STRING" id="43678.OJAG_09880"/>
<dbReference type="GO" id="GO:0015976">
    <property type="term" value="P:carbon utilization"/>
    <property type="evidence" value="ECO:0007669"/>
    <property type="project" value="InterPro"/>
</dbReference>
<feature type="binding site" evidence="8">
    <location>
        <position position="120"/>
    </location>
    <ligand>
        <name>Zn(2+)</name>
        <dbReference type="ChEBI" id="CHEBI:29105"/>
    </ligand>
</feature>
<evidence type="ECO:0000256" key="7">
    <source>
        <dbReference type="ARBA" id="ARBA00048348"/>
    </source>
</evidence>
<dbReference type="PANTHER" id="PTHR11002:SF79">
    <property type="entry name" value="CARBONIC ANHYDRASE 2"/>
    <property type="match status" value="1"/>
</dbReference>
<evidence type="ECO:0000256" key="5">
    <source>
        <dbReference type="ARBA" id="ARBA00023239"/>
    </source>
</evidence>
<evidence type="ECO:0000256" key="8">
    <source>
        <dbReference type="PIRSR" id="PIRSR601765-1"/>
    </source>
</evidence>
<evidence type="ECO:0000313" key="10">
    <source>
        <dbReference type="Proteomes" id="UP000076447"/>
    </source>
</evidence>
<comment type="function">
    <text evidence="6">Catalyzes the reversible hydration of carbon dioxide to form bicarbonate.</text>
</comment>
<feature type="binding site" evidence="8">
    <location>
        <position position="64"/>
    </location>
    <ligand>
        <name>Zn(2+)</name>
        <dbReference type="ChEBI" id="CHEBI:29105"/>
    </ligand>
</feature>
<dbReference type="FunFam" id="3.40.1050.10:FF:000006">
    <property type="entry name" value="Carbonic anhydrase"/>
    <property type="match status" value="1"/>
</dbReference>
<dbReference type="Gene3D" id="3.40.1050.10">
    <property type="entry name" value="Carbonic anhydrase"/>
    <property type="match status" value="1"/>
</dbReference>
<sequence>MEGVTTTETTEQTPPVLTPAEAWAMLRDGNGRFVRDEMEHPSQGAARRAELSVAQHPHTVIFGCADSRVAAEIIFDQGLGDVFVVRTAGHVLDTTVIGSIEYGVNILGTPLVVVLGHDSCGAIAAAAHTLATGEQADGFVRAVVDRVIPSIVNITSSTGSLATLDPDTLRREHVRHTVDMLHGYSAALADAVAEGRLAIVGVEYTLADGRARLVEVVGDVDDTPDV</sequence>
<evidence type="ECO:0000256" key="3">
    <source>
        <dbReference type="ARBA" id="ARBA00022723"/>
    </source>
</evidence>
<evidence type="ECO:0000256" key="2">
    <source>
        <dbReference type="ARBA" id="ARBA00012925"/>
    </source>
</evidence>
<keyword evidence="4 8" id="KW-0862">Zinc</keyword>
<dbReference type="GO" id="GO:0004089">
    <property type="term" value="F:carbonate dehydratase activity"/>
    <property type="evidence" value="ECO:0007669"/>
    <property type="project" value="UniProtKB-EC"/>
</dbReference>
<evidence type="ECO:0000256" key="1">
    <source>
        <dbReference type="ARBA" id="ARBA00006217"/>
    </source>
</evidence>
<keyword evidence="5 9" id="KW-0456">Lyase</keyword>
<dbReference type="AlphaFoldDB" id="A0A163SF33"/>
<dbReference type="SMART" id="SM00947">
    <property type="entry name" value="Pro_CA"/>
    <property type="match status" value="1"/>
</dbReference>
<comment type="cofactor">
    <cofactor evidence="8">
        <name>Zn(2+)</name>
        <dbReference type="ChEBI" id="CHEBI:29105"/>
    </cofactor>
    <text evidence="8">Binds 1 zinc ion per subunit.</text>
</comment>
<reference evidence="9 10" key="1">
    <citation type="submission" date="2016-01" db="EMBL/GenBank/DDBJ databases">
        <title>Genome sequence of Oerskovia enterophila VJag, an agar and cellulose degrading bacterium.</title>
        <authorList>
            <person name="Poehlein A."/>
            <person name="Jag V."/>
            <person name="Bengelsdorf F."/>
            <person name="Duerre P."/>
            <person name="Daniel R."/>
        </authorList>
    </citation>
    <scope>NUCLEOTIDE SEQUENCE [LARGE SCALE GENOMIC DNA]</scope>
    <source>
        <strain evidence="9 10">VJag</strain>
    </source>
</reference>